<keyword evidence="8" id="KW-1185">Reference proteome</keyword>
<dbReference type="PANTHER" id="PTHR43434">
    <property type="entry name" value="PHOSPHOGLYCOLATE PHOSPHATASE"/>
    <property type="match status" value="1"/>
</dbReference>
<evidence type="ECO:0000313" key="7">
    <source>
        <dbReference type="EMBL" id="CAB4037515.1"/>
    </source>
</evidence>
<comment type="caution">
    <text evidence="7">The sequence shown here is derived from an EMBL/GenBank/DDBJ whole genome shotgun (WGS) entry which is preliminary data.</text>
</comment>
<dbReference type="SUPFAM" id="SSF56784">
    <property type="entry name" value="HAD-like"/>
    <property type="match status" value="1"/>
</dbReference>
<dbReference type="GO" id="GO:0050194">
    <property type="term" value="F:phosphonoacetaldehyde hydrolase activity"/>
    <property type="evidence" value="ECO:0007669"/>
    <property type="project" value="InterPro"/>
</dbReference>
<dbReference type="Gene3D" id="3.40.50.1000">
    <property type="entry name" value="HAD superfamily/HAD-like"/>
    <property type="match status" value="1"/>
</dbReference>
<dbReference type="EMBL" id="CACRXK020023177">
    <property type="protein sequence ID" value="CAB4037515.1"/>
    <property type="molecule type" value="Genomic_DNA"/>
</dbReference>
<name>A0A6S7JX79_PARCT</name>
<dbReference type="NCBIfam" id="TIGR01422">
    <property type="entry name" value="phosphonatase"/>
    <property type="match status" value="1"/>
</dbReference>
<evidence type="ECO:0000313" key="8">
    <source>
        <dbReference type="Proteomes" id="UP001152795"/>
    </source>
</evidence>
<proteinExistence type="inferred from homology"/>
<gene>
    <name evidence="7" type="ORF">PACLA_8A056308</name>
</gene>
<dbReference type="InterPro" id="IPR036412">
    <property type="entry name" value="HAD-like_sf"/>
</dbReference>
<sequence length="229" mass="25712">MEEAREPMGRHKKVHIRMITQIDSVRKRWKEKFGVNPTEKDVERMFENFVPMQLACLDEYAEMITGAVDTVDILQKDWGLKIGSTTGFTTPMVDVLKKIAEENGYVPDCYVAADEVPQARPYPYMVWLNAIRLDVNPISAIVKVDDTTDGVREGTSAGCWSVGLARTGNYVALNESEINELSDEEYELKIAKSYETLANAGAHYVIDSIAELPPVIEDINRRLAAGERP</sequence>
<reference evidence="7" key="1">
    <citation type="submission" date="2020-04" db="EMBL/GenBank/DDBJ databases">
        <authorList>
            <person name="Alioto T."/>
            <person name="Alioto T."/>
            <person name="Gomez Garrido J."/>
        </authorList>
    </citation>
    <scope>NUCLEOTIDE SEQUENCE</scope>
    <source>
        <strain evidence="7">A484AB</strain>
    </source>
</reference>
<organism evidence="7 8">
    <name type="scientific">Paramuricea clavata</name>
    <name type="common">Red gorgonian</name>
    <name type="synonym">Violescent sea-whip</name>
    <dbReference type="NCBI Taxonomy" id="317549"/>
    <lineage>
        <taxon>Eukaryota</taxon>
        <taxon>Metazoa</taxon>
        <taxon>Cnidaria</taxon>
        <taxon>Anthozoa</taxon>
        <taxon>Octocorallia</taxon>
        <taxon>Malacalcyonacea</taxon>
        <taxon>Plexauridae</taxon>
        <taxon>Paramuricea</taxon>
    </lineage>
</organism>
<dbReference type="Gene3D" id="1.10.150.240">
    <property type="entry name" value="Putative phosphatase, domain 2"/>
    <property type="match status" value="1"/>
</dbReference>
<dbReference type="AlphaFoldDB" id="A0A6S7JX79"/>
<evidence type="ECO:0000256" key="6">
    <source>
        <dbReference type="ARBA" id="ARBA00023270"/>
    </source>
</evidence>
<keyword evidence="6" id="KW-0704">Schiff base</keyword>
<keyword evidence="4 7" id="KW-0378">Hydrolase</keyword>
<protein>
    <submittedName>
        <fullName evidence="7">Phosphonoacetaldehyde hydrolase</fullName>
    </submittedName>
</protein>
<keyword evidence="5" id="KW-0460">Magnesium</keyword>
<accession>A0A6S7JX79</accession>
<dbReference type="InterPro" id="IPR006323">
    <property type="entry name" value="Phosphonoacetald_hydro"/>
</dbReference>
<dbReference type="InterPro" id="IPR050155">
    <property type="entry name" value="HAD-like_hydrolase_sf"/>
</dbReference>
<dbReference type="FunFam" id="1.10.150.240:FF:000006">
    <property type="entry name" value="Phosphonoacetaldehyde hydrolase"/>
    <property type="match status" value="1"/>
</dbReference>
<evidence type="ECO:0000256" key="5">
    <source>
        <dbReference type="ARBA" id="ARBA00022842"/>
    </source>
</evidence>
<evidence type="ECO:0000256" key="2">
    <source>
        <dbReference type="ARBA" id="ARBA00011738"/>
    </source>
</evidence>
<dbReference type="GO" id="GO:0046872">
    <property type="term" value="F:metal ion binding"/>
    <property type="evidence" value="ECO:0007669"/>
    <property type="project" value="UniProtKB-KW"/>
</dbReference>
<dbReference type="HAMAP" id="MF_01375">
    <property type="entry name" value="PhnX"/>
    <property type="match status" value="1"/>
</dbReference>
<dbReference type="GO" id="GO:0008967">
    <property type="term" value="F:phosphoglycolate phosphatase activity"/>
    <property type="evidence" value="ECO:0007669"/>
    <property type="project" value="TreeGrafter"/>
</dbReference>
<dbReference type="GO" id="GO:0019700">
    <property type="term" value="P:organic phosphonate catabolic process"/>
    <property type="evidence" value="ECO:0007669"/>
    <property type="project" value="InterPro"/>
</dbReference>
<evidence type="ECO:0000256" key="4">
    <source>
        <dbReference type="ARBA" id="ARBA00022801"/>
    </source>
</evidence>
<dbReference type="Proteomes" id="UP001152795">
    <property type="component" value="Unassembled WGS sequence"/>
</dbReference>
<keyword evidence="3" id="KW-0479">Metal-binding</keyword>
<evidence type="ECO:0000256" key="1">
    <source>
        <dbReference type="ARBA" id="ARBA00001946"/>
    </source>
</evidence>
<comment type="subunit">
    <text evidence="2">Homodimer.</text>
</comment>
<dbReference type="InterPro" id="IPR023198">
    <property type="entry name" value="PGP-like_dom2"/>
</dbReference>
<dbReference type="PANTHER" id="PTHR43434:SF19">
    <property type="entry name" value="PHOSPHONOACETALDEHYDE HYDROLASE"/>
    <property type="match status" value="1"/>
</dbReference>
<dbReference type="OrthoDB" id="40579at2759"/>
<dbReference type="GO" id="GO:0006281">
    <property type="term" value="P:DNA repair"/>
    <property type="evidence" value="ECO:0007669"/>
    <property type="project" value="TreeGrafter"/>
</dbReference>
<comment type="cofactor">
    <cofactor evidence="1">
        <name>Mg(2+)</name>
        <dbReference type="ChEBI" id="CHEBI:18420"/>
    </cofactor>
</comment>
<evidence type="ECO:0000256" key="3">
    <source>
        <dbReference type="ARBA" id="ARBA00022723"/>
    </source>
</evidence>
<dbReference type="GO" id="GO:0005829">
    <property type="term" value="C:cytosol"/>
    <property type="evidence" value="ECO:0007669"/>
    <property type="project" value="TreeGrafter"/>
</dbReference>
<dbReference type="InterPro" id="IPR023214">
    <property type="entry name" value="HAD_sf"/>
</dbReference>